<evidence type="ECO:0000256" key="1">
    <source>
        <dbReference type="ARBA" id="ARBA00022553"/>
    </source>
</evidence>
<dbReference type="InterPro" id="IPR058245">
    <property type="entry name" value="NreC/VraR/RcsB-like_REC"/>
</dbReference>
<dbReference type="InterPro" id="IPR016032">
    <property type="entry name" value="Sig_transdc_resp-reg_C-effctor"/>
</dbReference>
<dbReference type="GO" id="GO:0000160">
    <property type="term" value="P:phosphorelay signal transduction system"/>
    <property type="evidence" value="ECO:0007669"/>
    <property type="project" value="InterPro"/>
</dbReference>
<proteinExistence type="predicted"/>
<keyword evidence="3" id="KW-0238">DNA-binding</keyword>
<dbReference type="PROSITE" id="PS50110">
    <property type="entry name" value="RESPONSE_REGULATORY"/>
    <property type="match status" value="1"/>
</dbReference>
<dbReference type="Gene3D" id="3.40.50.2300">
    <property type="match status" value="1"/>
</dbReference>
<dbReference type="AlphaFoldDB" id="A0A7M2S9U1"/>
<dbReference type="PROSITE" id="PS00622">
    <property type="entry name" value="HTH_LUXR_1"/>
    <property type="match status" value="1"/>
</dbReference>
<keyword evidence="9" id="KW-1185">Reference proteome</keyword>
<dbReference type="PROSITE" id="PS50043">
    <property type="entry name" value="HTH_LUXR_2"/>
    <property type="match status" value="1"/>
</dbReference>
<evidence type="ECO:0000259" key="7">
    <source>
        <dbReference type="PROSITE" id="PS50110"/>
    </source>
</evidence>
<dbReference type="SMART" id="SM00448">
    <property type="entry name" value="REC"/>
    <property type="match status" value="1"/>
</dbReference>
<protein>
    <submittedName>
        <fullName evidence="8">Response regulator transcription factor</fullName>
    </submittedName>
</protein>
<dbReference type="PANTHER" id="PTHR43214:SF24">
    <property type="entry name" value="TRANSCRIPTIONAL REGULATORY PROTEIN NARL-RELATED"/>
    <property type="match status" value="1"/>
</dbReference>
<keyword evidence="2" id="KW-0805">Transcription regulation</keyword>
<evidence type="ECO:0000313" key="8">
    <source>
        <dbReference type="EMBL" id="QOV33130.1"/>
    </source>
</evidence>
<dbReference type="GO" id="GO:0003677">
    <property type="term" value="F:DNA binding"/>
    <property type="evidence" value="ECO:0007669"/>
    <property type="project" value="UniProtKB-KW"/>
</dbReference>
<dbReference type="Pfam" id="PF00196">
    <property type="entry name" value="GerE"/>
    <property type="match status" value="1"/>
</dbReference>
<feature type="domain" description="Response regulatory" evidence="7">
    <location>
        <begin position="10"/>
        <end position="126"/>
    </location>
</feature>
<organism evidence="8 9">
    <name type="scientific">Streptomyces ferrugineus</name>
    <dbReference type="NCBI Taxonomy" id="1413221"/>
    <lineage>
        <taxon>Bacteria</taxon>
        <taxon>Bacillati</taxon>
        <taxon>Actinomycetota</taxon>
        <taxon>Actinomycetes</taxon>
        <taxon>Kitasatosporales</taxon>
        <taxon>Streptomycetaceae</taxon>
        <taxon>Streptomyces</taxon>
    </lineage>
</organism>
<dbReference type="SUPFAM" id="SSF52172">
    <property type="entry name" value="CheY-like"/>
    <property type="match status" value="1"/>
</dbReference>
<keyword evidence="1 5" id="KW-0597">Phosphoprotein</keyword>
<dbReference type="Proteomes" id="UP000594205">
    <property type="component" value="Chromosome"/>
</dbReference>
<dbReference type="InterPro" id="IPR011006">
    <property type="entry name" value="CheY-like_superfamily"/>
</dbReference>
<dbReference type="GO" id="GO:0006355">
    <property type="term" value="P:regulation of DNA-templated transcription"/>
    <property type="evidence" value="ECO:0007669"/>
    <property type="project" value="InterPro"/>
</dbReference>
<evidence type="ECO:0000313" key="9">
    <source>
        <dbReference type="Proteomes" id="UP000594205"/>
    </source>
</evidence>
<evidence type="ECO:0000256" key="2">
    <source>
        <dbReference type="ARBA" id="ARBA00023015"/>
    </source>
</evidence>
<dbReference type="InterPro" id="IPR000792">
    <property type="entry name" value="Tscrpt_reg_LuxR_C"/>
</dbReference>
<name>A0A7M2S9U1_9ACTN</name>
<evidence type="ECO:0000259" key="6">
    <source>
        <dbReference type="PROSITE" id="PS50043"/>
    </source>
</evidence>
<evidence type="ECO:0000256" key="5">
    <source>
        <dbReference type="PROSITE-ProRule" id="PRU00169"/>
    </source>
</evidence>
<dbReference type="InterPro" id="IPR001789">
    <property type="entry name" value="Sig_transdc_resp-reg_receiver"/>
</dbReference>
<evidence type="ECO:0000256" key="3">
    <source>
        <dbReference type="ARBA" id="ARBA00023125"/>
    </source>
</evidence>
<dbReference type="EMBL" id="CP063373">
    <property type="protein sequence ID" value="QOV33130.1"/>
    <property type="molecule type" value="Genomic_DNA"/>
</dbReference>
<evidence type="ECO:0000256" key="4">
    <source>
        <dbReference type="ARBA" id="ARBA00023163"/>
    </source>
</evidence>
<dbReference type="InterPro" id="IPR039420">
    <property type="entry name" value="WalR-like"/>
</dbReference>
<keyword evidence="4" id="KW-0804">Transcription</keyword>
<reference evidence="8 9" key="1">
    <citation type="submission" date="2020-10" db="EMBL/GenBank/DDBJ databases">
        <title>Streptomyces ferrugineus complate genome analysis.</title>
        <authorList>
            <person name="Anwar N."/>
        </authorList>
    </citation>
    <scope>NUCLEOTIDE SEQUENCE [LARGE SCALE GENOMIC DNA]</scope>
    <source>
        <strain evidence="8 9">CCTCC AA2014009</strain>
    </source>
</reference>
<feature type="modified residue" description="4-aspartylphosphate" evidence="5">
    <location>
        <position position="61"/>
    </location>
</feature>
<dbReference type="SUPFAM" id="SSF46894">
    <property type="entry name" value="C-terminal effector domain of the bipartite response regulators"/>
    <property type="match status" value="1"/>
</dbReference>
<dbReference type="PANTHER" id="PTHR43214">
    <property type="entry name" value="TWO-COMPONENT RESPONSE REGULATOR"/>
    <property type="match status" value="1"/>
</dbReference>
<dbReference type="SMART" id="SM00421">
    <property type="entry name" value="HTH_LUXR"/>
    <property type="match status" value="1"/>
</dbReference>
<gene>
    <name evidence="8" type="ORF">IM697_22975</name>
</gene>
<accession>A0A7M2S9U1</accession>
<dbReference type="PRINTS" id="PR00038">
    <property type="entry name" value="HTHLUXR"/>
</dbReference>
<dbReference type="Pfam" id="PF00072">
    <property type="entry name" value="Response_reg"/>
    <property type="match status" value="1"/>
</dbReference>
<sequence length="225" mass="23905">MSEYPIGPIRVLLADDDALLRMALRLVLAHADDIEVAAEAVDGAEAVDLAVRHHIDVVLMDIRMPGTDGLTATEALSDLAPAVRVVMLTTFGEDEYVTRALAAGAAGFVLKDTGPQELIQAVRVAASGEAILSPRITRGLIEQHVVTNARRAAEARRQVETLTARERDVLALVGRGLSNADVGRRLHLGEGTVKTHVRSILAKLGCANRVQAAILAHEAGLPQEA</sequence>
<feature type="domain" description="HTH luxR-type" evidence="6">
    <location>
        <begin position="155"/>
        <end position="220"/>
    </location>
</feature>
<dbReference type="RefSeq" id="WP_194037793.1">
    <property type="nucleotide sequence ID" value="NZ_CP063373.1"/>
</dbReference>
<dbReference type="CDD" id="cd06170">
    <property type="entry name" value="LuxR_C_like"/>
    <property type="match status" value="1"/>
</dbReference>
<dbReference type="KEGG" id="sfeu:IM697_22975"/>
<dbReference type="CDD" id="cd17535">
    <property type="entry name" value="REC_NarL-like"/>
    <property type="match status" value="1"/>
</dbReference>